<evidence type="ECO:0000256" key="13">
    <source>
        <dbReference type="PIRSR" id="PIRSR000013-1"/>
    </source>
</evidence>
<dbReference type="EMBL" id="FMYU01000015">
    <property type="protein sequence ID" value="SDD00009.1"/>
    <property type="molecule type" value="Genomic_DNA"/>
</dbReference>
<dbReference type="AlphaFoldDB" id="A0A1G6R5X0"/>
<feature type="binding site" description="covalent" evidence="13">
    <location>
        <position position="74"/>
    </location>
    <ligand>
        <name>heme</name>
        <dbReference type="ChEBI" id="CHEBI:30413"/>
        <label>2</label>
    </ligand>
</feature>
<keyword evidence="8 12" id="KW-0249">Electron transport</keyword>
<feature type="transmembrane region" description="Helical" evidence="15">
    <location>
        <begin position="12"/>
        <end position="32"/>
    </location>
</feature>
<evidence type="ECO:0000256" key="5">
    <source>
        <dbReference type="ARBA" id="ARBA00022617"/>
    </source>
</evidence>
<feature type="binding site" description="axial binding residue" evidence="14">
    <location>
        <position position="47"/>
    </location>
    <ligand>
        <name>heme</name>
        <dbReference type="ChEBI" id="CHEBI:30413"/>
        <label>1</label>
    </ligand>
    <ligandPart>
        <name>Fe</name>
        <dbReference type="ChEBI" id="CHEBI:18248"/>
    </ligandPart>
</feature>
<feature type="binding site" description="covalent" evidence="13">
    <location>
        <position position="158"/>
    </location>
    <ligand>
        <name>heme</name>
        <dbReference type="ChEBI" id="CHEBI:30413"/>
        <label>4</label>
    </ligand>
</feature>
<dbReference type="PIRSF" id="PIRSF000013">
    <property type="entry name" value="4_hem_cytochrm_NapC"/>
    <property type="match status" value="1"/>
</dbReference>
<evidence type="ECO:0000256" key="8">
    <source>
        <dbReference type="ARBA" id="ARBA00022982"/>
    </source>
</evidence>
<reference evidence="18" key="1">
    <citation type="submission" date="2016-10" db="EMBL/GenBank/DDBJ databases">
        <authorList>
            <person name="Varghese N."/>
            <person name="Submissions S."/>
        </authorList>
    </citation>
    <scope>NUCLEOTIDE SEQUENCE [LARGE SCALE GENOMIC DNA]</scope>
    <source>
        <strain evidence="18">DSM 8415</strain>
    </source>
</reference>
<dbReference type="Pfam" id="PF03264">
    <property type="entry name" value="Cytochrom_NNT"/>
    <property type="match status" value="1"/>
</dbReference>
<feature type="binding site" description="covalent" evidence="13">
    <location>
        <position position="125"/>
    </location>
    <ligand>
        <name>heme</name>
        <dbReference type="ChEBI" id="CHEBI:30413"/>
        <label>3</label>
    </ligand>
</feature>
<comment type="subcellular location">
    <subcellularLocation>
        <location evidence="1">Cell membrane</location>
        <topology evidence="1">Single-pass membrane protein</topology>
    </subcellularLocation>
</comment>
<dbReference type="RefSeq" id="WP_092129648.1">
    <property type="nucleotide sequence ID" value="NZ_PNII01000124.1"/>
</dbReference>
<sequence length="176" mass="19658">MQNQTRPLKAIVIAIIGIVIGVLLSFATYIGVEKTAGENFCASCHSMQPMVQSYTLDVHGGNNQFGFKAQCTDCHLPHNSLPNYLFTKAKTGLNDVFFETFTNTSKINWAQKLKDPNKYVYDSGCLKCHSNLKEESLQNQRAFLAHRAYFAKTTTQSCVDCHSNVGHKDLKAFIKS</sequence>
<keyword evidence="3 12" id="KW-0813">Transport</keyword>
<dbReference type="InterPro" id="IPR024717">
    <property type="entry name" value="NapC/NirT/NrfH"/>
</dbReference>
<dbReference type="GO" id="GO:0005886">
    <property type="term" value="C:plasma membrane"/>
    <property type="evidence" value="ECO:0007669"/>
    <property type="project" value="UniProtKB-SubCell"/>
</dbReference>
<keyword evidence="7 12" id="KW-0479">Metal-binding</keyword>
<dbReference type="GO" id="GO:0046872">
    <property type="term" value="F:metal ion binding"/>
    <property type="evidence" value="ECO:0007669"/>
    <property type="project" value="UniProtKB-KW"/>
</dbReference>
<organism evidence="17 18">
    <name type="scientific">Desulfurella multipotens</name>
    <dbReference type="NCBI Taxonomy" id="79269"/>
    <lineage>
        <taxon>Bacteria</taxon>
        <taxon>Pseudomonadati</taxon>
        <taxon>Campylobacterota</taxon>
        <taxon>Desulfurellia</taxon>
        <taxon>Desulfurellales</taxon>
        <taxon>Desulfurellaceae</taxon>
        <taxon>Desulfurella</taxon>
    </lineage>
</organism>
<protein>
    <recommendedName>
        <fullName evidence="12">Cytochrome c-type protein</fullName>
    </recommendedName>
</protein>
<dbReference type="SUPFAM" id="SSF48695">
    <property type="entry name" value="Multiheme cytochromes"/>
    <property type="match status" value="1"/>
</dbReference>
<dbReference type="InterPro" id="IPR005126">
    <property type="entry name" value="NapC/NirT_cyt_c_N"/>
</dbReference>
<accession>A0A1G6R5X0</accession>
<dbReference type="PANTHER" id="PTHR30333:SF1">
    <property type="entry name" value="CYTOCHROME C-TYPE PROTEIN NAPC"/>
    <property type="match status" value="1"/>
</dbReference>
<evidence type="ECO:0000256" key="10">
    <source>
        <dbReference type="ARBA" id="ARBA00023004"/>
    </source>
</evidence>
<dbReference type="Proteomes" id="UP000199411">
    <property type="component" value="Unassembled WGS sequence"/>
</dbReference>
<evidence type="ECO:0000256" key="7">
    <source>
        <dbReference type="ARBA" id="ARBA00022723"/>
    </source>
</evidence>
<evidence type="ECO:0000256" key="4">
    <source>
        <dbReference type="ARBA" id="ARBA00022475"/>
    </source>
</evidence>
<feature type="binding site" description="covalent" evidence="13">
    <location>
        <position position="44"/>
    </location>
    <ligand>
        <name>heme</name>
        <dbReference type="ChEBI" id="CHEBI:30413"/>
        <label>1</label>
    </ligand>
</feature>
<keyword evidence="10 12" id="KW-0408">Iron</keyword>
<dbReference type="PANTHER" id="PTHR30333">
    <property type="entry name" value="CYTOCHROME C-TYPE PROTEIN"/>
    <property type="match status" value="1"/>
</dbReference>
<feature type="binding site" description="axial binding residue" evidence="14">
    <location>
        <position position="162"/>
    </location>
    <ligand>
        <name>heme</name>
        <dbReference type="ChEBI" id="CHEBI:30413"/>
        <label>4</label>
    </ligand>
    <ligandPart>
        <name>Fe</name>
        <dbReference type="ChEBI" id="CHEBI:18248"/>
    </ligandPart>
</feature>
<feature type="domain" description="NapC/NirT cytochrome c N-terminal" evidence="16">
    <location>
        <begin position="8"/>
        <end position="169"/>
    </location>
</feature>
<proteinExistence type="inferred from homology"/>
<keyword evidence="18" id="KW-1185">Reference proteome</keyword>
<evidence type="ECO:0000256" key="3">
    <source>
        <dbReference type="ARBA" id="ARBA00022448"/>
    </source>
</evidence>
<feature type="binding site" description="covalent" evidence="13">
    <location>
        <position position="71"/>
    </location>
    <ligand>
        <name>heme</name>
        <dbReference type="ChEBI" id="CHEBI:30413"/>
        <label>2</label>
    </ligand>
</feature>
<dbReference type="InterPro" id="IPR036280">
    <property type="entry name" value="Multihaem_cyt_sf"/>
</dbReference>
<dbReference type="Gene3D" id="1.10.3820.10">
    <property type="entry name" value="Di-heme elbow motif domain"/>
    <property type="match status" value="1"/>
</dbReference>
<keyword evidence="9 15" id="KW-1133">Transmembrane helix</keyword>
<comment type="cofactor">
    <cofactor evidence="13">
        <name>heme</name>
        <dbReference type="ChEBI" id="CHEBI:30413"/>
    </cofactor>
    <text evidence="13">Binds 4 heme groups per subunit.</text>
</comment>
<comment type="similarity">
    <text evidence="2">Belongs to the NapC/NirT/NrfH family.</text>
</comment>
<keyword evidence="4" id="KW-1003">Cell membrane</keyword>
<evidence type="ECO:0000256" key="6">
    <source>
        <dbReference type="ARBA" id="ARBA00022692"/>
    </source>
</evidence>
<dbReference type="GO" id="GO:0009055">
    <property type="term" value="F:electron transfer activity"/>
    <property type="evidence" value="ECO:0007669"/>
    <property type="project" value="TreeGrafter"/>
</dbReference>
<comment type="PTM">
    <text evidence="12">Binds 4 heme groups per subunit.</text>
</comment>
<dbReference type="GO" id="GO:0009061">
    <property type="term" value="P:anaerobic respiration"/>
    <property type="evidence" value="ECO:0007669"/>
    <property type="project" value="TreeGrafter"/>
</dbReference>
<keyword evidence="5 12" id="KW-0349">Heme</keyword>
<dbReference type="InterPro" id="IPR038266">
    <property type="entry name" value="NapC/NirT_cytc_sf"/>
</dbReference>
<evidence type="ECO:0000313" key="17">
    <source>
        <dbReference type="EMBL" id="SDD00009.1"/>
    </source>
</evidence>
<feature type="binding site" description="covalent" evidence="13">
    <location>
        <position position="128"/>
    </location>
    <ligand>
        <name>heme</name>
        <dbReference type="ChEBI" id="CHEBI:30413"/>
        <label>3</label>
    </ligand>
</feature>
<evidence type="ECO:0000259" key="16">
    <source>
        <dbReference type="Pfam" id="PF03264"/>
    </source>
</evidence>
<keyword evidence="11 15" id="KW-0472">Membrane</keyword>
<evidence type="ECO:0000313" key="18">
    <source>
        <dbReference type="Proteomes" id="UP000199411"/>
    </source>
</evidence>
<evidence type="ECO:0000256" key="14">
    <source>
        <dbReference type="PIRSR" id="PIRSR000013-2"/>
    </source>
</evidence>
<feature type="binding site" description="axial binding residue" evidence="14">
    <location>
        <position position="129"/>
    </location>
    <ligand>
        <name>heme</name>
        <dbReference type="ChEBI" id="CHEBI:30413"/>
        <label>3</label>
    </ligand>
    <ligandPart>
        <name>Fe</name>
        <dbReference type="ChEBI" id="CHEBI:18248"/>
    </ligandPart>
</feature>
<name>A0A1G6R5X0_9BACT</name>
<feature type="binding site" description="covalent" evidence="13">
    <location>
        <position position="41"/>
    </location>
    <ligand>
        <name>heme</name>
        <dbReference type="ChEBI" id="CHEBI:30413"/>
        <label>1</label>
    </ligand>
</feature>
<keyword evidence="6 15" id="KW-0812">Transmembrane</keyword>
<feature type="binding site" description="axial binding residue" evidence="14">
    <location>
        <position position="167"/>
    </location>
    <ligand>
        <name>heme</name>
        <dbReference type="ChEBI" id="CHEBI:30413"/>
        <label>2</label>
    </ligand>
    <ligandPart>
        <name>Fe</name>
        <dbReference type="ChEBI" id="CHEBI:18248"/>
    </ligandPart>
</feature>
<evidence type="ECO:0000256" key="9">
    <source>
        <dbReference type="ARBA" id="ARBA00022989"/>
    </source>
</evidence>
<dbReference type="InterPro" id="IPR051174">
    <property type="entry name" value="Cytochrome_c-type_ET"/>
</dbReference>
<evidence type="ECO:0000256" key="11">
    <source>
        <dbReference type="ARBA" id="ARBA00023136"/>
    </source>
</evidence>
<evidence type="ECO:0000256" key="2">
    <source>
        <dbReference type="ARBA" id="ARBA00007395"/>
    </source>
</evidence>
<dbReference type="GO" id="GO:0019333">
    <property type="term" value="P:denitrification pathway"/>
    <property type="evidence" value="ECO:0007669"/>
    <property type="project" value="InterPro"/>
</dbReference>
<dbReference type="OrthoDB" id="9782159at2"/>
<evidence type="ECO:0000256" key="12">
    <source>
        <dbReference type="PIRNR" id="PIRNR000013"/>
    </source>
</evidence>
<feature type="binding site" description="axial binding residue" evidence="14">
    <location>
        <position position="75"/>
    </location>
    <ligand>
        <name>heme</name>
        <dbReference type="ChEBI" id="CHEBI:30413"/>
        <label>2</label>
    </ligand>
    <ligandPart>
        <name>Fe</name>
        <dbReference type="ChEBI" id="CHEBI:18248"/>
    </ligandPart>
</feature>
<evidence type="ECO:0000256" key="15">
    <source>
        <dbReference type="SAM" id="Phobius"/>
    </source>
</evidence>
<dbReference type="GO" id="GO:0020037">
    <property type="term" value="F:heme binding"/>
    <property type="evidence" value="ECO:0007669"/>
    <property type="project" value="InterPro"/>
</dbReference>
<gene>
    <name evidence="17" type="ORF">SAMN05660835_01729</name>
</gene>
<feature type="binding site" description="covalent" evidence="13">
    <location>
        <position position="161"/>
    </location>
    <ligand>
        <name>heme</name>
        <dbReference type="ChEBI" id="CHEBI:30413"/>
        <label>4</label>
    </ligand>
</feature>
<evidence type="ECO:0000256" key="1">
    <source>
        <dbReference type="ARBA" id="ARBA00004162"/>
    </source>
</evidence>